<gene>
    <name evidence="1" type="ORF">E7Z73_03145</name>
    <name evidence="2" type="ORF">SAMN02910315_02414</name>
</gene>
<proteinExistence type="predicted"/>
<dbReference type="Proteomes" id="UP000323439">
    <property type="component" value="Unassembled WGS sequence"/>
</dbReference>
<name>A0A1G5XRP1_9EURY</name>
<evidence type="ECO:0000313" key="1">
    <source>
        <dbReference type="EMBL" id="MBE6504729.1"/>
    </source>
</evidence>
<evidence type="ECO:0000313" key="3">
    <source>
        <dbReference type="Proteomes" id="UP000323439"/>
    </source>
</evidence>
<evidence type="ECO:0000313" key="2">
    <source>
        <dbReference type="EMBL" id="SDA72584.1"/>
    </source>
</evidence>
<dbReference type="AlphaFoldDB" id="A0A1G5XRP1"/>
<dbReference type="OrthoDB" id="70751at2157"/>
<dbReference type="EMBL" id="FMXB01000034">
    <property type="protein sequence ID" value="SDA72584.1"/>
    <property type="molecule type" value="Genomic_DNA"/>
</dbReference>
<dbReference type="Proteomes" id="UP000762703">
    <property type="component" value="Unassembled WGS sequence"/>
</dbReference>
<dbReference type="EMBL" id="SUTE01000026">
    <property type="protein sequence ID" value="MBE6504729.1"/>
    <property type="molecule type" value="Genomic_DNA"/>
</dbReference>
<organism evidence="2 3">
    <name type="scientific">Methanobrevibacter millerae</name>
    <dbReference type="NCBI Taxonomy" id="230361"/>
    <lineage>
        <taxon>Archaea</taxon>
        <taxon>Methanobacteriati</taxon>
        <taxon>Methanobacteriota</taxon>
        <taxon>Methanomada group</taxon>
        <taxon>Methanobacteria</taxon>
        <taxon>Methanobacteriales</taxon>
        <taxon>Methanobacteriaceae</taxon>
        <taxon>Methanobrevibacter</taxon>
    </lineage>
</organism>
<sequence length="125" mass="13800">MPKKYALAPCNGMSPNGLVSRVATGDCKKENENVISICMGSTSADIEGTNDEMLKKFPIISICGCQGNCVTKILENRGIDIYKTINVEEILKDEKVSAKDPFRLDNESEQCVEIIKKELNKIVTE</sequence>
<accession>A0A1G5XRP1</accession>
<protein>
    <submittedName>
        <fullName evidence="2">Uncharacterized protein, contains metal-binding DGC domain</fullName>
    </submittedName>
    <submittedName>
        <fullName evidence="1">Zinc-binding protein</fullName>
    </submittedName>
</protein>
<reference evidence="1" key="2">
    <citation type="submission" date="2019-04" db="EMBL/GenBank/DDBJ databases">
        <title>Evolution of Biomass-Degrading Anaerobic Consortia Revealed by Metagenomics.</title>
        <authorList>
            <person name="Peng X."/>
        </authorList>
    </citation>
    <scope>NUCLEOTIDE SEQUENCE</scope>
    <source>
        <strain evidence="1">SIG12</strain>
    </source>
</reference>
<keyword evidence="3" id="KW-1185">Reference proteome</keyword>
<dbReference type="RefSeq" id="WP_149732881.1">
    <property type="nucleotide sequence ID" value="NZ_FMXB01000034.1"/>
</dbReference>
<reference evidence="2 3" key="1">
    <citation type="submission" date="2016-10" db="EMBL/GenBank/DDBJ databases">
        <authorList>
            <person name="Varghese N."/>
            <person name="Submissions S."/>
        </authorList>
    </citation>
    <scope>NUCLEOTIDE SEQUENCE [LARGE SCALE GENOMIC DNA]</scope>
    <source>
        <strain evidence="2 3">DSM 16643</strain>
    </source>
</reference>
<dbReference type="Pfam" id="PF08859">
    <property type="entry name" value="DGC"/>
    <property type="match status" value="1"/>
</dbReference>
<dbReference type="InterPro" id="IPR014958">
    <property type="entry name" value="DGC"/>
</dbReference>